<sequence length="259" mass="30658">MIRRAWEMYREGGITHLRNEVGWFLWRTLGPYCFRNQRVGRAMFRTGIRAHRGLGFARYTDADPFKYIYVDPNAVEYYYSGPPRGWGRVVGGTWDLERTPLEEHPFFVAVEEHYRQDIEWKHTELWELYQQRDLPEGEFHDAVERIEAVYESIKKNGYRSQTELLRMNPQDTVRRNNDAIHPSLNEIAVNIFRDGSLGKKYSGTHRLAIARVLDIEKVPMLVRTRHAAWQRIRSTVRRSSDVPEEISEAHPDLQDLLDR</sequence>
<evidence type="ECO:0000313" key="2">
    <source>
        <dbReference type="EMBL" id="SNR23936.1"/>
    </source>
</evidence>
<evidence type="ECO:0000313" key="3">
    <source>
        <dbReference type="Proteomes" id="UP000198397"/>
    </source>
</evidence>
<keyword evidence="3" id="KW-1185">Reference proteome</keyword>
<dbReference type="EMBL" id="FZNQ01000001">
    <property type="protein sequence ID" value="SNR23936.1"/>
    <property type="molecule type" value="Genomic_DNA"/>
</dbReference>
<organism evidence="2 3">
    <name type="scientific">Halorubrum vacuolatum</name>
    <name type="common">Natronobacterium vacuolatum</name>
    <dbReference type="NCBI Taxonomy" id="63740"/>
    <lineage>
        <taxon>Archaea</taxon>
        <taxon>Methanobacteriati</taxon>
        <taxon>Methanobacteriota</taxon>
        <taxon>Stenosarchaea group</taxon>
        <taxon>Halobacteria</taxon>
        <taxon>Halobacteriales</taxon>
        <taxon>Haloferacaceae</taxon>
        <taxon>Halorubrum</taxon>
    </lineage>
</organism>
<evidence type="ECO:0008006" key="4">
    <source>
        <dbReference type="Google" id="ProtNLM"/>
    </source>
</evidence>
<reference evidence="2 3" key="1">
    <citation type="submission" date="2017-06" db="EMBL/GenBank/DDBJ databases">
        <authorList>
            <person name="Kim H.J."/>
            <person name="Triplett B.A."/>
        </authorList>
    </citation>
    <scope>NUCLEOTIDE SEQUENCE [LARGE SCALE GENOMIC DNA]</scope>
    <source>
        <strain evidence="2 3">DSM 8800</strain>
    </source>
</reference>
<proteinExistence type="predicted"/>
<name>A0A238UP95_HALVU</name>
<feature type="compositionally biased region" description="Basic and acidic residues" evidence="1">
    <location>
        <begin position="247"/>
        <end position="259"/>
    </location>
</feature>
<feature type="region of interest" description="Disordered" evidence="1">
    <location>
        <begin position="240"/>
        <end position="259"/>
    </location>
</feature>
<dbReference type="AlphaFoldDB" id="A0A238UP95"/>
<evidence type="ECO:0000256" key="1">
    <source>
        <dbReference type="SAM" id="MobiDB-lite"/>
    </source>
</evidence>
<accession>A0A238UP95</accession>
<dbReference type="Proteomes" id="UP000198397">
    <property type="component" value="Unassembled WGS sequence"/>
</dbReference>
<protein>
    <recommendedName>
        <fullName evidence="4">ParB-like nuclease domain-containing protein</fullName>
    </recommendedName>
</protein>
<gene>
    <name evidence="2" type="ORF">SAMN06264855_101195</name>
</gene>